<proteinExistence type="predicted"/>
<evidence type="ECO:0000313" key="1">
    <source>
        <dbReference type="EMBL" id="ACJ53299.1"/>
    </source>
</evidence>
<dbReference type="EMBL" id="CP001095">
    <property type="protein sequence ID" value="ACJ53299.1"/>
    <property type="molecule type" value="Genomic_DNA"/>
</dbReference>
<organism evidence="1 2">
    <name type="scientific">Bifidobacterium longum subsp. infantis (strain ATCC 15697 / DSM 20088 / JCM 1222 / NCTC 11817 / S12)</name>
    <dbReference type="NCBI Taxonomy" id="391904"/>
    <lineage>
        <taxon>Bacteria</taxon>
        <taxon>Bacillati</taxon>
        <taxon>Actinomycetota</taxon>
        <taxon>Actinomycetes</taxon>
        <taxon>Bifidobacteriales</taxon>
        <taxon>Bifidobacteriaceae</taxon>
        <taxon>Bifidobacterium</taxon>
    </lineage>
</organism>
<gene>
    <name evidence="1" type="ordered locus">Blon_2240</name>
</gene>
<protein>
    <submittedName>
        <fullName evidence="1">Uncharacterized protein</fullName>
    </submittedName>
</protein>
<accession>B7GNE3</accession>
<sequence length="78" mass="8855">MFDCRNAGLTSFLLRTIRCDIMTDMTSRRKTLKRDWFDNQPGAWVMVMLPAAAEEGALAVGQCRVGHGHGDRVVWQRC</sequence>
<dbReference type="Proteomes" id="UP000001360">
    <property type="component" value="Chromosome"/>
</dbReference>
<dbReference type="KEGG" id="bln:Blon_2240"/>
<reference evidence="1 2" key="1">
    <citation type="journal article" date="2008" name="Proc. Natl. Acad. Sci. U.S.A.">
        <title>The genome sequence of Bifidobacterium longum subsp. infantis reveals adaptations for milk utilization within the infant microbiome.</title>
        <authorList>
            <person name="Sela D.A."/>
            <person name="Chapman J."/>
            <person name="Adeuya A."/>
            <person name="Kim J.H."/>
            <person name="Chen F."/>
            <person name="Whitehead T.R."/>
            <person name="Lapidus A."/>
            <person name="Rokhsar D.S."/>
            <person name="Lebrilla C.B."/>
            <person name="German J.B."/>
            <person name="Price N.P."/>
            <person name="Richardson P.M."/>
            <person name="Mills D.A."/>
        </authorList>
    </citation>
    <scope>NUCLEOTIDE SEQUENCE [LARGE SCALE GENOMIC DNA]</scope>
    <source>
        <strain evidence="2">ATCC 15697 / DSM 20088 / JCM 1222 / NCTC 11817 / S12 [JGI]</strain>
    </source>
</reference>
<evidence type="ECO:0000313" key="2">
    <source>
        <dbReference type="Proteomes" id="UP000001360"/>
    </source>
</evidence>
<dbReference type="AlphaFoldDB" id="B7GNE3"/>
<name>B7GNE3_BIFLS</name>